<sequence length="866" mass="95282">MAGGDKDGYPFPKVSDHGTPEKKPQPQQKRTPMYAVGLIISLPASPPRAPSASTSRSSFRASSSYNEQDSFPSSFSSTKRAGWTMLGSGFGIESLESSIYSDVDDRIDMITQHWDIITRTLTHLQAVATDSLVCLLRQADISSPGPRRESHTPGPFSKYLDRRKKSNGRLEAIQSTQDECQVCAAGIVSGIKGLQVITGQGRWGIWREEARLAERWAGGKDKGFFFFNLLTGFLGNHTEWLQALGPDWYRRRHYQHQRSHKDDEISVPARTIIVSNDKMAARRLIFLLSAFLPASHQITSRAHRPSTSVSLGALSQSPPTYIIPLREESLRRKINKRSSASRAPHSRAMSFPAQSAQSAQPPKPQSETPSGLGITGHDVQRDRASSDVSQIKTANLPIPGSDGGTRKSSTATTRTATPITTVPHFSTRAPGRGTGPIPRPGSSGSLAADDLLRSLKRGDSSGQYSNVSTDSQGQTSRWGSMISGFWSSKRRPSTSTTNTSATSMEGVEINDPYYRDITSQPRGKLSNMDEEAPQQVSLTKPIAQQERALRKSESGSTETARAIKQTLEQEVDEITEQMIQISERIPDPSGAYESPVKTTIADDGAIEIDVPLPDYLAFETAVRFEHYSRAGPDSDTTINVGGYLSRYHPDFALQAVPSQPDLIAEIKESMRAEPTPTITSTPSCRAWSWCRSMGRCFECIGSRHYQLHNHPYPLQTSCEAEGERGSHDTSRVHFTGIKIQQYQFIEEQLVSMDETLIEAVERIIAQSGKASRQSSACSSRSTSRRPVVGRERSNSDAKVVIGNGAHLEVPRNECKKMVLSALEEIVKEVAESREGELDGEGGVRREKESFLREGVRTWLGTVESVE</sequence>
<evidence type="ECO:0000256" key="2">
    <source>
        <dbReference type="SAM" id="MobiDB-lite"/>
    </source>
</evidence>
<feature type="compositionally biased region" description="Low complexity" evidence="2">
    <location>
        <begin position="493"/>
        <end position="503"/>
    </location>
</feature>
<evidence type="ECO:0000256" key="1">
    <source>
        <dbReference type="SAM" id="Coils"/>
    </source>
</evidence>
<dbReference type="GO" id="GO:0005737">
    <property type="term" value="C:cytoplasm"/>
    <property type="evidence" value="ECO:0007669"/>
    <property type="project" value="TreeGrafter"/>
</dbReference>
<feature type="compositionally biased region" description="Low complexity" evidence="2">
    <location>
        <begin position="774"/>
        <end position="785"/>
    </location>
</feature>
<keyword evidence="1" id="KW-0175">Coiled coil</keyword>
<comment type="caution">
    <text evidence="3">The sequence shown here is derived from an EMBL/GenBank/DDBJ whole genome shotgun (WGS) entry which is preliminary data.</text>
</comment>
<organism evidence="3 4">
    <name type="scientific">Monilinia fructicola</name>
    <name type="common">Brown rot fungus</name>
    <name type="synonym">Ciboria fructicola</name>
    <dbReference type="NCBI Taxonomy" id="38448"/>
    <lineage>
        <taxon>Eukaryota</taxon>
        <taxon>Fungi</taxon>
        <taxon>Dikarya</taxon>
        <taxon>Ascomycota</taxon>
        <taxon>Pezizomycotina</taxon>
        <taxon>Leotiomycetes</taxon>
        <taxon>Helotiales</taxon>
        <taxon>Sclerotiniaceae</taxon>
        <taxon>Monilinia</taxon>
    </lineage>
</organism>
<evidence type="ECO:0000313" key="4">
    <source>
        <dbReference type="Proteomes" id="UP000322873"/>
    </source>
</evidence>
<dbReference type="VEuPathDB" id="FungiDB:MFRU_028g01290"/>
<name>A0A5M9JRU5_MONFR</name>
<gene>
    <name evidence="3" type="ORF">EYC84_000478</name>
</gene>
<feature type="compositionally biased region" description="Low complexity" evidence="2">
    <location>
        <begin position="50"/>
        <end position="64"/>
    </location>
</feature>
<reference evidence="3 4" key="1">
    <citation type="submission" date="2019-06" db="EMBL/GenBank/DDBJ databases">
        <title>Genome Sequence of the Brown Rot Fungal Pathogen Monilinia fructicola.</title>
        <authorList>
            <person name="De Miccolis Angelini R.M."/>
            <person name="Landi L."/>
            <person name="Abate D."/>
            <person name="Pollastro S."/>
            <person name="Romanazzi G."/>
            <person name="Faretra F."/>
        </authorList>
    </citation>
    <scope>NUCLEOTIDE SEQUENCE [LARGE SCALE GENOMIC DNA]</scope>
    <source>
        <strain evidence="3 4">Mfrc123</strain>
    </source>
</reference>
<feature type="compositionally biased region" description="Basic and acidic residues" evidence="2">
    <location>
        <begin position="1"/>
        <end position="24"/>
    </location>
</feature>
<dbReference type="AlphaFoldDB" id="A0A5M9JRU5"/>
<feature type="compositionally biased region" description="Low complexity" evidence="2">
    <location>
        <begin position="406"/>
        <end position="421"/>
    </location>
</feature>
<feature type="compositionally biased region" description="Polar residues" evidence="2">
    <location>
        <begin position="65"/>
        <end position="77"/>
    </location>
</feature>
<dbReference type="Proteomes" id="UP000322873">
    <property type="component" value="Unassembled WGS sequence"/>
</dbReference>
<dbReference type="EMBL" id="VICG01000006">
    <property type="protein sequence ID" value="KAA8571133.1"/>
    <property type="molecule type" value="Genomic_DNA"/>
</dbReference>
<dbReference type="GO" id="GO:0051087">
    <property type="term" value="F:protein-folding chaperone binding"/>
    <property type="evidence" value="ECO:0007669"/>
    <property type="project" value="TreeGrafter"/>
</dbReference>
<feature type="compositionally biased region" description="Basic and acidic residues" evidence="2">
    <location>
        <begin position="450"/>
        <end position="459"/>
    </location>
</feature>
<dbReference type="GO" id="GO:0042030">
    <property type="term" value="F:ATPase inhibitor activity"/>
    <property type="evidence" value="ECO:0007669"/>
    <property type="project" value="TreeGrafter"/>
</dbReference>
<proteinExistence type="predicted"/>
<feature type="coiled-coil region" evidence="1">
    <location>
        <begin position="557"/>
        <end position="584"/>
    </location>
</feature>
<feature type="region of interest" description="Disordered" evidence="2">
    <location>
        <begin position="1"/>
        <end position="32"/>
    </location>
</feature>
<dbReference type="PANTHER" id="PTHR21634">
    <property type="entry name" value="RE13835P"/>
    <property type="match status" value="1"/>
</dbReference>
<keyword evidence="4" id="KW-1185">Reference proteome</keyword>
<evidence type="ECO:0000313" key="3">
    <source>
        <dbReference type="EMBL" id="KAA8571133.1"/>
    </source>
</evidence>
<feature type="region of interest" description="Disordered" evidence="2">
    <location>
        <begin position="44"/>
        <end position="77"/>
    </location>
</feature>
<feature type="region of interest" description="Disordered" evidence="2">
    <location>
        <begin position="142"/>
        <end position="161"/>
    </location>
</feature>
<evidence type="ECO:0008006" key="5">
    <source>
        <dbReference type="Google" id="ProtNLM"/>
    </source>
</evidence>
<protein>
    <recommendedName>
        <fullName evidence="5">Folliculin-interacting protein N-terminal domain-containing protein</fullName>
    </recommendedName>
</protein>
<feature type="region of interest" description="Disordered" evidence="2">
    <location>
        <begin position="325"/>
        <end position="507"/>
    </location>
</feature>
<dbReference type="PANTHER" id="PTHR21634:SF9">
    <property type="entry name" value="RE13835P"/>
    <property type="match status" value="1"/>
</dbReference>
<feature type="compositionally biased region" description="Low complexity" evidence="2">
    <location>
        <begin position="337"/>
        <end position="360"/>
    </location>
</feature>
<accession>A0A5M9JRU5</accession>
<feature type="compositionally biased region" description="Polar residues" evidence="2">
    <location>
        <begin position="460"/>
        <end position="478"/>
    </location>
</feature>
<feature type="region of interest" description="Disordered" evidence="2">
    <location>
        <begin position="774"/>
        <end position="794"/>
    </location>
</feature>